<comment type="caution">
    <text evidence="3">The sequence shown here is derived from an EMBL/GenBank/DDBJ whole genome shotgun (WGS) entry which is preliminary data.</text>
</comment>
<feature type="region of interest" description="Disordered" evidence="1">
    <location>
        <begin position="145"/>
        <end position="182"/>
    </location>
</feature>
<evidence type="ECO:0000256" key="2">
    <source>
        <dbReference type="SAM" id="SignalP"/>
    </source>
</evidence>
<feature type="compositionally biased region" description="Polar residues" evidence="1">
    <location>
        <begin position="163"/>
        <end position="182"/>
    </location>
</feature>
<dbReference type="Proteomes" id="UP001476247">
    <property type="component" value="Unassembled WGS sequence"/>
</dbReference>
<protein>
    <recommendedName>
        <fullName evidence="5">Secreted protein</fullName>
    </recommendedName>
</protein>
<proteinExistence type="predicted"/>
<name>A0ABP9XVX6_9FUNG</name>
<feature type="compositionally biased region" description="Low complexity" evidence="1">
    <location>
        <begin position="145"/>
        <end position="162"/>
    </location>
</feature>
<gene>
    <name evidence="3" type="ORF">HPULCUR_004273</name>
</gene>
<sequence>MKLSLLFASLSAIFYIASAADIEKGGFSLVKRDHGLPYATLPSTTCATPAACSNIAIPVTCRCSDIVTTCQNTAGQFCWGSKTLNSTSCPTMPGSCAESSFGTRTAACLCNSQNILCVDNANNYCYGSVTGNTVNVAPIPNAAPGSSPSGASAVPPAAGSNGVPTSSVIGGPSNTDANTATVSSGSDKLAIKSILTFGGALVAYMAIH</sequence>
<feature type="signal peptide" evidence="2">
    <location>
        <begin position="1"/>
        <end position="19"/>
    </location>
</feature>
<keyword evidence="2" id="KW-0732">Signal</keyword>
<feature type="chain" id="PRO_5045668522" description="Secreted protein" evidence="2">
    <location>
        <begin position="20"/>
        <end position="208"/>
    </location>
</feature>
<accession>A0ABP9XVX6</accession>
<organism evidence="3 4">
    <name type="scientific">Helicostylum pulchrum</name>
    <dbReference type="NCBI Taxonomy" id="562976"/>
    <lineage>
        <taxon>Eukaryota</taxon>
        <taxon>Fungi</taxon>
        <taxon>Fungi incertae sedis</taxon>
        <taxon>Mucoromycota</taxon>
        <taxon>Mucoromycotina</taxon>
        <taxon>Mucoromycetes</taxon>
        <taxon>Mucorales</taxon>
        <taxon>Mucorineae</taxon>
        <taxon>Mucoraceae</taxon>
        <taxon>Helicostylum</taxon>
    </lineage>
</organism>
<reference evidence="3 4" key="1">
    <citation type="submission" date="2024-04" db="EMBL/GenBank/DDBJ databases">
        <title>genome sequences of Mucor flavus KT1a and Helicostylum pulchrum KT1b strains isolation_sourced from the surface of a dry-aged beef.</title>
        <authorList>
            <person name="Toyotome T."/>
            <person name="Hosono M."/>
            <person name="Torimaru M."/>
            <person name="Fukuda K."/>
            <person name="Mikami N."/>
        </authorList>
    </citation>
    <scope>NUCLEOTIDE SEQUENCE [LARGE SCALE GENOMIC DNA]</scope>
    <source>
        <strain evidence="3 4">KT1b</strain>
    </source>
</reference>
<evidence type="ECO:0000313" key="4">
    <source>
        <dbReference type="Proteomes" id="UP001476247"/>
    </source>
</evidence>
<evidence type="ECO:0008006" key="5">
    <source>
        <dbReference type="Google" id="ProtNLM"/>
    </source>
</evidence>
<dbReference type="EMBL" id="BAABUJ010000011">
    <property type="protein sequence ID" value="GAA5798866.1"/>
    <property type="molecule type" value="Genomic_DNA"/>
</dbReference>
<evidence type="ECO:0000313" key="3">
    <source>
        <dbReference type="EMBL" id="GAA5798866.1"/>
    </source>
</evidence>
<keyword evidence="4" id="KW-1185">Reference proteome</keyword>
<evidence type="ECO:0000256" key="1">
    <source>
        <dbReference type="SAM" id="MobiDB-lite"/>
    </source>
</evidence>